<keyword evidence="3" id="KW-1185">Reference proteome</keyword>
<protein>
    <submittedName>
        <fullName evidence="2">Uncharacterized protein</fullName>
    </submittedName>
</protein>
<dbReference type="EMBL" id="JACLQD010000003">
    <property type="protein sequence ID" value="MBC2836463.1"/>
    <property type="molecule type" value="Genomic_DNA"/>
</dbReference>
<accession>A0A842IAM9</accession>
<comment type="caution">
    <text evidence="2">The sequence shown here is derived from an EMBL/GenBank/DDBJ whole genome shotgun (WGS) entry which is preliminary data.</text>
</comment>
<evidence type="ECO:0000256" key="1">
    <source>
        <dbReference type="SAM" id="Phobius"/>
    </source>
</evidence>
<feature type="transmembrane region" description="Helical" evidence="1">
    <location>
        <begin position="91"/>
        <end position="113"/>
    </location>
</feature>
<organism evidence="2 3">
    <name type="scientific">Paragemmobacter straminiformis</name>
    <dbReference type="NCBI Taxonomy" id="2045119"/>
    <lineage>
        <taxon>Bacteria</taxon>
        <taxon>Pseudomonadati</taxon>
        <taxon>Pseudomonadota</taxon>
        <taxon>Alphaproteobacteria</taxon>
        <taxon>Rhodobacterales</taxon>
        <taxon>Paracoccaceae</taxon>
        <taxon>Paragemmobacter</taxon>
    </lineage>
</organism>
<gene>
    <name evidence="2" type="ORF">H7F16_13165</name>
</gene>
<keyword evidence="1" id="KW-0472">Membrane</keyword>
<feature type="transmembrane region" description="Helical" evidence="1">
    <location>
        <begin position="61"/>
        <end position="85"/>
    </location>
</feature>
<feature type="transmembrane region" description="Helical" evidence="1">
    <location>
        <begin position="7"/>
        <end position="26"/>
    </location>
</feature>
<feature type="transmembrane region" description="Helical" evidence="1">
    <location>
        <begin position="32"/>
        <end position="49"/>
    </location>
</feature>
<sequence>MPKTNPFFLFMATIGIVAAGMMGLAFASVISAFDIICFAIVLAVFLFLASRIFRFLERRGWHVAVPVLAFLAGIFLFHNLYLFVISLPPGSAVRVLTVLAVPSAVATGVIWALRGRMGGGKLALVAVVLGLLVSAYPAVMAQGENAQSQGVRQTSLAENAVDPAYNVTKYIRPVTFRTKPNVYLLGLSAGTAEAMVQAHLGIESSPLSDYLRTSGFRIFHNVFTEAQLTRLSYDLILSMNRDLFFSLNAKDRGTMISGNIPSPLYTIFHDNGYEVSTLAEAAKFGVKGPYVERYEVAVEASLCNFHFLPEEVKSTMFLGGCDLRKLFNPLSKKKNKSIFDFQIEQLARIGQSDKPQLVFLHMRPPYHYRDMKLTAPDPAKVQPFAEKSKEFLAQAAENLRRVQEEIYKDDPNAIILAFGDHGLSLSDPPPDGSLTEFFVHDRYAVLGAVYPAGACADYFPKAGAYAHVTSAELVGDLVRCLSGGQDPYPVGYQHLGIFNQSTFDFAGYEYEPAEPAP</sequence>
<evidence type="ECO:0000313" key="2">
    <source>
        <dbReference type="EMBL" id="MBC2836463.1"/>
    </source>
</evidence>
<name>A0A842IAM9_9RHOB</name>
<dbReference type="AlphaFoldDB" id="A0A842IAM9"/>
<feature type="transmembrane region" description="Helical" evidence="1">
    <location>
        <begin position="122"/>
        <end position="139"/>
    </location>
</feature>
<proteinExistence type="predicted"/>
<keyword evidence="1" id="KW-1133">Transmembrane helix</keyword>
<keyword evidence="1" id="KW-0812">Transmembrane</keyword>
<dbReference type="Proteomes" id="UP000555411">
    <property type="component" value="Unassembled WGS sequence"/>
</dbReference>
<evidence type="ECO:0000313" key="3">
    <source>
        <dbReference type="Proteomes" id="UP000555411"/>
    </source>
</evidence>
<reference evidence="2 3" key="1">
    <citation type="journal article" date="2017" name="Int. J. Syst. Evol. Microbiol.">
        <title>Gemmobacter straminiformis sp. nov., isolated from an artificial fountain.</title>
        <authorList>
            <person name="Kang J.Y."/>
            <person name="Kim M.J."/>
            <person name="Chun J."/>
            <person name="Son K.P."/>
            <person name="Jahng K.Y."/>
        </authorList>
    </citation>
    <scope>NUCLEOTIDE SEQUENCE [LARGE SCALE GENOMIC DNA]</scope>
    <source>
        <strain evidence="2 3">CAM-8</strain>
    </source>
</reference>